<protein>
    <submittedName>
        <fullName evidence="1">Uncharacterized protein</fullName>
    </submittedName>
</protein>
<comment type="caution">
    <text evidence="1">The sequence shown here is derived from an EMBL/GenBank/DDBJ whole genome shotgun (WGS) entry which is preliminary data.</text>
</comment>
<dbReference type="EMBL" id="JAAKFY010000002">
    <property type="protein sequence ID" value="KAF3860440.1"/>
    <property type="molecule type" value="Genomic_DNA"/>
</dbReference>
<name>A0A7J5ZFP4_DISMA</name>
<gene>
    <name evidence="1" type="ORF">F7725_000695</name>
</gene>
<organism evidence="1 2">
    <name type="scientific">Dissostichus mawsoni</name>
    <name type="common">Antarctic cod</name>
    <dbReference type="NCBI Taxonomy" id="36200"/>
    <lineage>
        <taxon>Eukaryota</taxon>
        <taxon>Metazoa</taxon>
        <taxon>Chordata</taxon>
        <taxon>Craniata</taxon>
        <taxon>Vertebrata</taxon>
        <taxon>Euteleostomi</taxon>
        <taxon>Actinopterygii</taxon>
        <taxon>Neopterygii</taxon>
        <taxon>Teleostei</taxon>
        <taxon>Neoteleostei</taxon>
        <taxon>Acanthomorphata</taxon>
        <taxon>Eupercaria</taxon>
        <taxon>Perciformes</taxon>
        <taxon>Notothenioidei</taxon>
        <taxon>Nototheniidae</taxon>
        <taxon>Dissostichus</taxon>
    </lineage>
</organism>
<evidence type="ECO:0000313" key="2">
    <source>
        <dbReference type="Proteomes" id="UP000518266"/>
    </source>
</evidence>
<evidence type="ECO:0000313" key="1">
    <source>
        <dbReference type="EMBL" id="KAF3860440.1"/>
    </source>
</evidence>
<dbReference type="Proteomes" id="UP000518266">
    <property type="component" value="Unassembled WGS sequence"/>
</dbReference>
<reference evidence="1 2" key="1">
    <citation type="submission" date="2020-03" db="EMBL/GenBank/DDBJ databases">
        <title>Dissostichus mawsoni Genome sequencing and assembly.</title>
        <authorList>
            <person name="Park H."/>
        </authorList>
    </citation>
    <scope>NUCLEOTIDE SEQUENCE [LARGE SCALE GENOMIC DNA]</scope>
    <source>
        <strain evidence="1">DM0001</strain>
        <tissue evidence="1">Muscle</tissue>
    </source>
</reference>
<accession>A0A7J5ZFP4</accession>
<dbReference type="AlphaFoldDB" id="A0A7J5ZFP4"/>
<sequence length="84" mass="9663">MVATQNCLTAETMEAFIEPTFLALTIENKSLDHLTMWPIVTGRSIRIKERGSPEHFICVYIQTFLHNIGYLEDYLNLCDVIQSN</sequence>
<proteinExistence type="predicted"/>
<keyword evidence="2" id="KW-1185">Reference proteome</keyword>